<evidence type="ECO:0000256" key="3">
    <source>
        <dbReference type="ARBA" id="ARBA00012007"/>
    </source>
</evidence>
<organism evidence="7 8">
    <name type="scientific">Mycena venus</name>
    <dbReference type="NCBI Taxonomy" id="2733690"/>
    <lineage>
        <taxon>Eukaryota</taxon>
        <taxon>Fungi</taxon>
        <taxon>Dikarya</taxon>
        <taxon>Basidiomycota</taxon>
        <taxon>Agaricomycotina</taxon>
        <taxon>Agaricomycetes</taxon>
        <taxon>Agaricomycetidae</taxon>
        <taxon>Agaricales</taxon>
        <taxon>Marasmiineae</taxon>
        <taxon>Mycenaceae</taxon>
        <taxon>Mycena</taxon>
    </lineage>
</organism>
<dbReference type="InterPro" id="IPR002745">
    <property type="entry name" value="Ptrans_KptA/Tpt1"/>
</dbReference>
<evidence type="ECO:0000256" key="1">
    <source>
        <dbReference type="ARBA" id="ARBA00003343"/>
    </source>
</evidence>
<dbReference type="Pfam" id="PF01885">
    <property type="entry name" value="PTS_2-RNA"/>
    <property type="match status" value="1"/>
</dbReference>
<dbReference type="EC" id="2.7.1.160" evidence="3"/>
<comment type="catalytic activity">
    <reaction evidence="6">
        <text>2'-phospho-[ligated tRNA] + NAD(+) = mature tRNA + ADP-alpha-D-ribose 1'',2''-cyclic phosphate + nicotinamide</text>
        <dbReference type="Rhea" id="RHEA:23324"/>
        <dbReference type="Rhea" id="RHEA-COMP:11106"/>
        <dbReference type="Rhea" id="RHEA-COMP:11107"/>
        <dbReference type="ChEBI" id="CHEBI:17154"/>
        <dbReference type="ChEBI" id="CHEBI:57540"/>
        <dbReference type="ChEBI" id="CHEBI:76596"/>
        <dbReference type="ChEBI" id="CHEBI:82883"/>
        <dbReference type="ChEBI" id="CHEBI:85027"/>
        <dbReference type="EC" id="2.7.1.160"/>
    </reaction>
</comment>
<protein>
    <recommendedName>
        <fullName evidence="3">2'-phosphotransferase</fullName>
        <ecNumber evidence="3">2.7.1.160</ecNumber>
    </recommendedName>
</protein>
<sequence length="296" mass="32831">MLSLFQPQRCRKFLPFLFRAYSKKRPPSYTRSWPGNSGAERGMEMIWVSRELAYLLRHGAKSAGLPIRTDGYVEVEALLKHRSLRGLDFAKLETIVHNDSKQRYHLLKELRRGGTECWLIRANQGHSIPDVMGGLTRIHWAWQVSMAVHGTSMKAWEAISTQGLSRMSRNHIHFAQSVTGEVISGMRSSSEVLIFINLERALKAGMQFYLSSNGVVLTSGNEKGFLEPRFFSRVERRGVGPISGWEGVAEAEMAGNGKTATNDISQVGPGDVGAGSVTDHVAGEFPLLEESGEDKA</sequence>
<gene>
    <name evidence="7" type="ORF">MVEN_01556100</name>
</gene>
<dbReference type="PANTHER" id="PTHR12684">
    <property type="entry name" value="PUTATIVE PHOSPHOTRANSFERASE"/>
    <property type="match status" value="1"/>
</dbReference>
<keyword evidence="5" id="KW-0520">NAD</keyword>
<comment type="caution">
    <text evidence="7">The sequence shown here is derived from an EMBL/GenBank/DDBJ whole genome shotgun (WGS) entry which is preliminary data.</text>
</comment>
<keyword evidence="8" id="KW-1185">Reference proteome</keyword>
<reference evidence="7" key="1">
    <citation type="submission" date="2020-05" db="EMBL/GenBank/DDBJ databases">
        <title>Mycena genomes resolve the evolution of fungal bioluminescence.</title>
        <authorList>
            <person name="Tsai I.J."/>
        </authorList>
    </citation>
    <scope>NUCLEOTIDE SEQUENCE</scope>
    <source>
        <strain evidence="7">CCC161011</strain>
    </source>
</reference>
<evidence type="ECO:0000313" key="8">
    <source>
        <dbReference type="Proteomes" id="UP000620124"/>
    </source>
</evidence>
<dbReference type="GO" id="GO:0000215">
    <property type="term" value="F:tRNA 2'-phosphotransferase activity"/>
    <property type="evidence" value="ECO:0007669"/>
    <property type="project" value="UniProtKB-EC"/>
</dbReference>
<evidence type="ECO:0000256" key="4">
    <source>
        <dbReference type="ARBA" id="ARBA00022679"/>
    </source>
</evidence>
<dbReference type="InterPro" id="IPR042080">
    <property type="entry name" value="RNA_2'-PTrans_N"/>
</dbReference>
<proteinExistence type="inferred from homology"/>
<accession>A0A8H6XS02</accession>
<keyword evidence="4 7" id="KW-0808">Transferase</keyword>
<dbReference type="GO" id="GO:0006388">
    <property type="term" value="P:tRNA splicing, via endonucleolytic cleavage and ligation"/>
    <property type="evidence" value="ECO:0007669"/>
    <property type="project" value="TreeGrafter"/>
</dbReference>
<dbReference type="PANTHER" id="PTHR12684:SF2">
    <property type="entry name" value="TRNA 2'-PHOSPHOTRANSFERASE 1"/>
    <property type="match status" value="1"/>
</dbReference>
<comment type="function">
    <text evidence="1">Catalyzes the last step of tRNA splicing, the transfer of the splice junction 2'-phosphate from ligated tRNA to NAD to produce ADP-ribose 1''-2'' cyclic phosphate.</text>
</comment>
<dbReference type="EMBL" id="JACAZI010000013">
    <property type="protein sequence ID" value="KAF7345382.1"/>
    <property type="molecule type" value="Genomic_DNA"/>
</dbReference>
<dbReference type="AlphaFoldDB" id="A0A8H6XS02"/>
<evidence type="ECO:0000256" key="5">
    <source>
        <dbReference type="ARBA" id="ARBA00023027"/>
    </source>
</evidence>
<evidence type="ECO:0000256" key="2">
    <source>
        <dbReference type="ARBA" id="ARBA00009836"/>
    </source>
</evidence>
<dbReference type="Proteomes" id="UP000620124">
    <property type="component" value="Unassembled WGS sequence"/>
</dbReference>
<dbReference type="Gene3D" id="3.20.170.30">
    <property type="match status" value="1"/>
</dbReference>
<dbReference type="Gene3D" id="1.10.10.970">
    <property type="entry name" value="RNA 2'-phosphotransferase, Tpt1/KptA family, N-terminal domain"/>
    <property type="match status" value="1"/>
</dbReference>
<dbReference type="InterPro" id="IPR042081">
    <property type="entry name" value="RNA_2'-PTrans_C"/>
</dbReference>
<name>A0A8H6XS02_9AGAR</name>
<evidence type="ECO:0000256" key="6">
    <source>
        <dbReference type="ARBA" id="ARBA00047949"/>
    </source>
</evidence>
<dbReference type="OrthoDB" id="419694at2759"/>
<comment type="similarity">
    <text evidence="2">Belongs to the KptA/TPT1 family.</text>
</comment>
<dbReference type="SUPFAM" id="SSF56399">
    <property type="entry name" value="ADP-ribosylation"/>
    <property type="match status" value="1"/>
</dbReference>
<evidence type="ECO:0000313" key="7">
    <source>
        <dbReference type="EMBL" id="KAF7345382.1"/>
    </source>
</evidence>